<dbReference type="InterPro" id="IPR006311">
    <property type="entry name" value="TAT_signal"/>
</dbReference>
<keyword evidence="3" id="KW-1185">Reference proteome</keyword>
<dbReference type="OrthoDB" id="9779968at2"/>
<reference evidence="2 3" key="1">
    <citation type="submission" date="2019-02" db="EMBL/GenBank/DDBJ databases">
        <title>Deep-cultivation of Planctomycetes and their phenomic and genomic characterization uncovers novel biology.</title>
        <authorList>
            <person name="Wiegand S."/>
            <person name="Jogler M."/>
            <person name="Boedeker C."/>
            <person name="Pinto D."/>
            <person name="Vollmers J."/>
            <person name="Rivas-Marin E."/>
            <person name="Kohn T."/>
            <person name="Peeters S.H."/>
            <person name="Heuer A."/>
            <person name="Rast P."/>
            <person name="Oberbeckmann S."/>
            <person name="Bunk B."/>
            <person name="Jeske O."/>
            <person name="Meyerdierks A."/>
            <person name="Storesund J.E."/>
            <person name="Kallscheuer N."/>
            <person name="Luecker S."/>
            <person name="Lage O.M."/>
            <person name="Pohl T."/>
            <person name="Merkel B.J."/>
            <person name="Hornburger P."/>
            <person name="Mueller R.-W."/>
            <person name="Bruemmer F."/>
            <person name="Labrenz M."/>
            <person name="Spormann A.M."/>
            <person name="Op den Camp H."/>
            <person name="Overmann J."/>
            <person name="Amann R."/>
            <person name="Jetten M.S.M."/>
            <person name="Mascher T."/>
            <person name="Medema M.H."/>
            <person name="Devos D.P."/>
            <person name="Kaster A.-K."/>
            <person name="Ovreas L."/>
            <person name="Rohde M."/>
            <person name="Galperin M.Y."/>
            <person name="Jogler C."/>
        </authorList>
    </citation>
    <scope>NUCLEOTIDE SEQUENCE [LARGE SCALE GENOMIC DNA]</scope>
    <source>
        <strain evidence="2 3">Poly30</strain>
    </source>
</reference>
<evidence type="ECO:0008006" key="4">
    <source>
        <dbReference type="Google" id="ProtNLM"/>
    </source>
</evidence>
<organism evidence="2 3">
    <name type="scientific">Saltatorellus ferox</name>
    <dbReference type="NCBI Taxonomy" id="2528018"/>
    <lineage>
        <taxon>Bacteria</taxon>
        <taxon>Pseudomonadati</taxon>
        <taxon>Planctomycetota</taxon>
        <taxon>Planctomycetia</taxon>
        <taxon>Planctomycetia incertae sedis</taxon>
        <taxon>Saltatorellus</taxon>
    </lineage>
</organism>
<dbReference type="Pfam" id="PF07394">
    <property type="entry name" value="DUF1501"/>
    <property type="match status" value="1"/>
</dbReference>
<dbReference type="RefSeq" id="WP_145205962.1">
    <property type="nucleotide sequence ID" value="NZ_CP036434.1"/>
</dbReference>
<dbReference type="PROSITE" id="PS51318">
    <property type="entry name" value="TAT"/>
    <property type="match status" value="1"/>
</dbReference>
<sequence>MYLQPKNECAEYARLSRRGFLGASAAGAAALCSPRLAFSNSRGSGSARPTVIGLFLRGAMDGLSVVVPYGDSDLYVHRPTLAVPPPGAASGALDLDGFFGLNPNAAALMPAYQAGTLGFVHACGSTDPSRSHFSAMQSMETGTPDHPGSGEVSGWLARHLQSVAPSGSGVLRAISVDELLPRVLALAPSSLPIPEPADFLFPGAAVSAAARRDALEGAYAATIPPLAPAAVSSLEAIDLLGGVDFAGYVPANGAVYGADPFSQAMRSIAVLIKAGIGLEVAHYDYGGWDHHSAQGPIQGTLAGMLASLSEGLAALRLDMQGRESEYVLYAKSEFGRRAAENGSAGTDHGSGGMMMVMGKGVVGGQVHGSWPTLQAAALDEGDLAVTTDYRDVLAEILTNAVGGTDLSYVFSGHAPTPLGVVL</sequence>
<dbReference type="PANTHER" id="PTHR43737">
    <property type="entry name" value="BLL7424 PROTEIN"/>
    <property type="match status" value="1"/>
</dbReference>
<evidence type="ECO:0000256" key="1">
    <source>
        <dbReference type="SAM" id="MobiDB-lite"/>
    </source>
</evidence>
<dbReference type="PANTHER" id="PTHR43737:SF1">
    <property type="entry name" value="DUF1501 DOMAIN-CONTAINING PROTEIN"/>
    <property type="match status" value="1"/>
</dbReference>
<dbReference type="EMBL" id="CP036434">
    <property type="protein sequence ID" value="QDV05655.1"/>
    <property type="molecule type" value="Genomic_DNA"/>
</dbReference>
<name>A0A518ENJ2_9BACT</name>
<proteinExistence type="predicted"/>
<dbReference type="Proteomes" id="UP000320390">
    <property type="component" value="Chromosome"/>
</dbReference>
<feature type="region of interest" description="Disordered" evidence="1">
    <location>
        <begin position="131"/>
        <end position="150"/>
    </location>
</feature>
<feature type="compositionally biased region" description="Polar residues" evidence="1">
    <location>
        <begin position="131"/>
        <end position="141"/>
    </location>
</feature>
<dbReference type="InterPro" id="IPR010869">
    <property type="entry name" value="DUF1501"/>
</dbReference>
<protein>
    <recommendedName>
        <fullName evidence="4">DUF1501 domain-containing protein</fullName>
    </recommendedName>
</protein>
<evidence type="ECO:0000313" key="2">
    <source>
        <dbReference type="EMBL" id="QDV05655.1"/>
    </source>
</evidence>
<evidence type="ECO:0000313" key="3">
    <source>
        <dbReference type="Proteomes" id="UP000320390"/>
    </source>
</evidence>
<dbReference type="InterPro" id="IPR019546">
    <property type="entry name" value="TAT_signal_bac_arc"/>
</dbReference>
<accession>A0A518ENJ2</accession>
<gene>
    <name evidence="2" type="ORF">Poly30_11540</name>
</gene>
<dbReference type="AlphaFoldDB" id="A0A518ENJ2"/>
<dbReference type="NCBIfam" id="TIGR01409">
    <property type="entry name" value="TAT_signal_seq"/>
    <property type="match status" value="1"/>
</dbReference>